<dbReference type="PROSITE" id="PS51935">
    <property type="entry name" value="NLPC_P60"/>
    <property type="match status" value="1"/>
</dbReference>
<keyword evidence="2" id="KW-0645">Protease</keyword>
<dbReference type="AlphaFoldDB" id="A0A1R4GCP6"/>
<proteinExistence type="inferred from homology"/>
<dbReference type="RefSeq" id="WP_086992573.1">
    <property type="nucleotide sequence ID" value="NZ_FUHU01000043.1"/>
</dbReference>
<dbReference type="Gene3D" id="3.90.1720.10">
    <property type="entry name" value="endopeptidase domain like (from Nostoc punctiforme)"/>
    <property type="match status" value="1"/>
</dbReference>
<comment type="similarity">
    <text evidence="1">Belongs to the peptidase C40 family.</text>
</comment>
<dbReference type="GeneID" id="303173710"/>
<keyword evidence="3" id="KW-0378">Hydrolase</keyword>
<gene>
    <name evidence="8" type="ORF">CZ674_10860</name>
</gene>
<keyword evidence="6" id="KW-0472">Membrane</keyword>
<dbReference type="PANTHER" id="PTHR47053">
    <property type="entry name" value="MUREIN DD-ENDOPEPTIDASE MEPH-RELATED"/>
    <property type="match status" value="1"/>
</dbReference>
<keyword evidence="9" id="KW-1185">Reference proteome</keyword>
<evidence type="ECO:0000256" key="2">
    <source>
        <dbReference type="ARBA" id="ARBA00022670"/>
    </source>
</evidence>
<evidence type="ECO:0000313" key="8">
    <source>
        <dbReference type="EMBL" id="SJM65887.1"/>
    </source>
</evidence>
<dbReference type="SUPFAM" id="SSF54001">
    <property type="entry name" value="Cysteine proteinases"/>
    <property type="match status" value="1"/>
</dbReference>
<feature type="compositionally biased region" description="Acidic residues" evidence="5">
    <location>
        <begin position="109"/>
        <end position="122"/>
    </location>
</feature>
<dbReference type="PANTHER" id="PTHR47053:SF1">
    <property type="entry name" value="MUREIN DD-ENDOPEPTIDASE MEPH-RELATED"/>
    <property type="match status" value="1"/>
</dbReference>
<evidence type="ECO:0000256" key="4">
    <source>
        <dbReference type="ARBA" id="ARBA00022807"/>
    </source>
</evidence>
<evidence type="ECO:0000256" key="3">
    <source>
        <dbReference type="ARBA" id="ARBA00022801"/>
    </source>
</evidence>
<dbReference type="GO" id="GO:0008234">
    <property type="term" value="F:cysteine-type peptidase activity"/>
    <property type="evidence" value="ECO:0007669"/>
    <property type="project" value="UniProtKB-KW"/>
</dbReference>
<dbReference type="InterPro" id="IPR038765">
    <property type="entry name" value="Papain-like_cys_pep_sf"/>
</dbReference>
<evidence type="ECO:0000256" key="1">
    <source>
        <dbReference type="ARBA" id="ARBA00007074"/>
    </source>
</evidence>
<accession>A0A1R4GCP6</accession>
<feature type="region of interest" description="Disordered" evidence="5">
    <location>
        <begin position="104"/>
        <end position="131"/>
    </location>
</feature>
<keyword evidence="6" id="KW-0812">Transmembrane</keyword>
<dbReference type="EMBL" id="FUHU01000043">
    <property type="protein sequence ID" value="SJM65887.1"/>
    <property type="molecule type" value="Genomic_DNA"/>
</dbReference>
<organism evidence="8 9">
    <name type="scientific">Agrococcus casei LMG 22410</name>
    <dbReference type="NCBI Taxonomy" id="1255656"/>
    <lineage>
        <taxon>Bacteria</taxon>
        <taxon>Bacillati</taxon>
        <taxon>Actinomycetota</taxon>
        <taxon>Actinomycetes</taxon>
        <taxon>Micrococcales</taxon>
        <taxon>Microbacteriaceae</taxon>
        <taxon>Agrococcus</taxon>
    </lineage>
</organism>
<dbReference type="OrthoDB" id="9815778at2"/>
<name>A0A1R4GCP6_9MICO</name>
<feature type="transmembrane region" description="Helical" evidence="6">
    <location>
        <begin position="30"/>
        <end position="49"/>
    </location>
</feature>
<sequence>MTEENRSTEIVHAADAPTRRQKVGGAFKRISVAALAVGLAGGIALPAVAGSTGMQQDSSLASSFAGQEQNYEVSPELEAALALVPDTIDATSREELEAMQARIEADAKAEEEEGIEVDEEAPSNDAPPVSDNAGGIVGIAQQYLGVPYVFGGSTPAGFDCSGFTQYVYAQVGVSLPRIAGAQASVGTPVGIGSVQPGDLLVWGGHTAIYVGNDQVIHSPYEGTTVRYESFSGMIAAMGTPQARRF</sequence>
<dbReference type="Pfam" id="PF00877">
    <property type="entry name" value="NLPC_P60"/>
    <property type="match status" value="1"/>
</dbReference>
<keyword evidence="4" id="KW-0788">Thiol protease</keyword>
<evidence type="ECO:0000259" key="7">
    <source>
        <dbReference type="PROSITE" id="PS51935"/>
    </source>
</evidence>
<dbReference type="GO" id="GO:0006508">
    <property type="term" value="P:proteolysis"/>
    <property type="evidence" value="ECO:0007669"/>
    <property type="project" value="UniProtKB-KW"/>
</dbReference>
<keyword evidence="6" id="KW-1133">Transmembrane helix</keyword>
<evidence type="ECO:0000313" key="9">
    <source>
        <dbReference type="Proteomes" id="UP000195787"/>
    </source>
</evidence>
<dbReference type="InterPro" id="IPR051202">
    <property type="entry name" value="Peptidase_C40"/>
</dbReference>
<dbReference type="InterPro" id="IPR000064">
    <property type="entry name" value="NLP_P60_dom"/>
</dbReference>
<evidence type="ECO:0000256" key="5">
    <source>
        <dbReference type="SAM" id="MobiDB-lite"/>
    </source>
</evidence>
<evidence type="ECO:0000256" key="6">
    <source>
        <dbReference type="SAM" id="Phobius"/>
    </source>
</evidence>
<dbReference type="Proteomes" id="UP000195787">
    <property type="component" value="Unassembled WGS sequence"/>
</dbReference>
<protein>
    <recommendedName>
        <fullName evidence="7">NlpC/P60 domain-containing protein</fullName>
    </recommendedName>
</protein>
<reference evidence="8 9" key="1">
    <citation type="submission" date="2017-02" db="EMBL/GenBank/DDBJ databases">
        <authorList>
            <person name="Peterson S.W."/>
        </authorList>
    </citation>
    <scope>NUCLEOTIDE SEQUENCE [LARGE SCALE GENOMIC DNA]</scope>
    <source>
        <strain evidence="8 9">LMG 22410</strain>
    </source>
</reference>
<feature type="domain" description="NlpC/P60" evidence="7">
    <location>
        <begin position="130"/>
        <end position="245"/>
    </location>
</feature>